<dbReference type="EMBL" id="NHRY01000194">
    <property type="protein sequence ID" value="PPQ31258.1"/>
    <property type="molecule type" value="Genomic_DNA"/>
</dbReference>
<dbReference type="GO" id="GO:0004540">
    <property type="term" value="F:RNA nuclease activity"/>
    <property type="evidence" value="ECO:0007669"/>
    <property type="project" value="InterPro"/>
</dbReference>
<evidence type="ECO:0000256" key="6">
    <source>
        <dbReference type="ARBA" id="ARBA00022842"/>
    </source>
</evidence>
<evidence type="ECO:0000256" key="4">
    <source>
        <dbReference type="ARBA" id="ARBA00022723"/>
    </source>
</evidence>
<evidence type="ECO:0000256" key="2">
    <source>
        <dbReference type="ARBA" id="ARBA00022649"/>
    </source>
</evidence>
<dbReference type="SUPFAM" id="SSF88723">
    <property type="entry name" value="PIN domain-like"/>
    <property type="match status" value="1"/>
</dbReference>
<reference evidence="10 11" key="1">
    <citation type="journal article" date="2018" name="Arch. Microbiol.">
        <title>New insights into the metabolic potential of the phototrophic purple bacterium Rhodopila globiformis DSM 161(T) from its draft genome sequence and evidence for a vanadium-dependent nitrogenase.</title>
        <authorList>
            <person name="Imhoff J.F."/>
            <person name="Rahn T."/>
            <person name="Kunzel S."/>
            <person name="Neulinger S.C."/>
        </authorList>
    </citation>
    <scope>NUCLEOTIDE SEQUENCE [LARGE SCALE GENOMIC DNA]</scope>
    <source>
        <strain evidence="10 11">DSM 161</strain>
    </source>
</reference>
<dbReference type="PANTHER" id="PTHR33653">
    <property type="entry name" value="RIBONUCLEASE VAPC2"/>
    <property type="match status" value="1"/>
</dbReference>
<keyword evidence="11" id="KW-1185">Reference proteome</keyword>
<keyword evidence="8" id="KW-0800">Toxin</keyword>
<keyword evidence="6 8" id="KW-0460">Magnesium</keyword>
<feature type="binding site" evidence="8">
    <location>
        <position position="94"/>
    </location>
    <ligand>
        <name>Mg(2+)</name>
        <dbReference type="ChEBI" id="CHEBI:18420"/>
    </ligand>
</feature>
<evidence type="ECO:0000256" key="7">
    <source>
        <dbReference type="ARBA" id="ARBA00038093"/>
    </source>
</evidence>
<dbReference type="GO" id="GO:0016787">
    <property type="term" value="F:hydrolase activity"/>
    <property type="evidence" value="ECO:0007669"/>
    <property type="project" value="UniProtKB-KW"/>
</dbReference>
<dbReference type="CDD" id="cd18748">
    <property type="entry name" value="PIN_VapC4-5_FitB-like"/>
    <property type="match status" value="1"/>
</dbReference>
<evidence type="ECO:0000313" key="11">
    <source>
        <dbReference type="Proteomes" id="UP000239724"/>
    </source>
</evidence>
<dbReference type="InterPro" id="IPR022907">
    <property type="entry name" value="VapC_family"/>
</dbReference>
<dbReference type="Gene3D" id="3.40.50.1010">
    <property type="entry name" value="5'-nuclease"/>
    <property type="match status" value="1"/>
</dbReference>
<evidence type="ECO:0000256" key="1">
    <source>
        <dbReference type="ARBA" id="ARBA00001946"/>
    </source>
</evidence>
<dbReference type="Proteomes" id="UP000239724">
    <property type="component" value="Unassembled WGS sequence"/>
</dbReference>
<dbReference type="InterPro" id="IPR029060">
    <property type="entry name" value="PIN-like_dom_sf"/>
</dbReference>
<keyword evidence="4 8" id="KW-0479">Metal-binding</keyword>
<comment type="cofactor">
    <cofactor evidence="1 8">
        <name>Mg(2+)</name>
        <dbReference type="ChEBI" id="CHEBI:18420"/>
    </cofactor>
</comment>
<dbReference type="OrthoDB" id="9796690at2"/>
<keyword evidence="5 8" id="KW-0378">Hydrolase</keyword>
<sequence>MLDTNTVSDMIRNPAGKIARRIAEVGEDNLCLSIITAAELRYGAAKSGSARLLTRMEAVLARVPILPLDVPVDAEYGDIRASLEAAGQPAGPNDLLIAAHARSMGAVVVTANVNEFQRIRGLTVENWM</sequence>
<proteinExistence type="inferred from homology"/>
<evidence type="ECO:0000313" key="10">
    <source>
        <dbReference type="EMBL" id="PPQ31258.1"/>
    </source>
</evidence>
<comment type="caution">
    <text evidence="10">The sequence shown here is derived from an EMBL/GenBank/DDBJ whole genome shotgun (WGS) entry which is preliminary data.</text>
</comment>
<organism evidence="10 11">
    <name type="scientific">Rhodopila globiformis</name>
    <name type="common">Rhodopseudomonas globiformis</name>
    <dbReference type="NCBI Taxonomy" id="1071"/>
    <lineage>
        <taxon>Bacteria</taxon>
        <taxon>Pseudomonadati</taxon>
        <taxon>Pseudomonadota</taxon>
        <taxon>Alphaproteobacteria</taxon>
        <taxon>Acetobacterales</taxon>
        <taxon>Acetobacteraceae</taxon>
        <taxon>Rhodopila</taxon>
    </lineage>
</organism>
<dbReference type="InterPro" id="IPR050556">
    <property type="entry name" value="Type_II_TA_system_RNase"/>
</dbReference>
<evidence type="ECO:0000256" key="8">
    <source>
        <dbReference type="HAMAP-Rule" id="MF_00265"/>
    </source>
</evidence>
<keyword evidence="3 8" id="KW-0540">Nuclease</keyword>
<comment type="function">
    <text evidence="8">Toxic component of a toxin-antitoxin (TA) system. An RNase.</text>
</comment>
<gene>
    <name evidence="8" type="primary">vapC</name>
    <name evidence="10" type="ORF">CCS01_17675</name>
</gene>
<dbReference type="EC" id="3.1.-.-" evidence="8"/>
<dbReference type="PANTHER" id="PTHR33653:SF1">
    <property type="entry name" value="RIBONUCLEASE VAPC2"/>
    <property type="match status" value="1"/>
</dbReference>
<protein>
    <recommendedName>
        <fullName evidence="8">Ribonuclease VapC</fullName>
        <shortName evidence="8">RNase VapC</shortName>
        <ecNumber evidence="8">3.1.-.-</ecNumber>
    </recommendedName>
    <alternativeName>
        <fullName evidence="8">Toxin VapC</fullName>
    </alternativeName>
</protein>
<dbReference type="Pfam" id="PF01850">
    <property type="entry name" value="PIN"/>
    <property type="match status" value="1"/>
</dbReference>
<dbReference type="GO" id="GO:0090729">
    <property type="term" value="F:toxin activity"/>
    <property type="evidence" value="ECO:0007669"/>
    <property type="project" value="UniProtKB-KW"/>
</dbReference>
<feature type="binding site" evidence="8">
    <location>
        <position position="3"/>
    </location>
    <ligand>
        <name>Mg(2+)</name>
        <dbReference type="ChEBI" id="CHEBI:18420"/>
    </ligand>
</feature>
<dbReference type="InterPro" id="IPR002716">
    <property type="entry name" value="PIN_dom"/>
</dbReference>
<dbReference type="HAMAP" id="MF_00265">
    <property type="entry name" value="VapC_Nob1"/>
    <property type="match status" value="1"/>
</dbReference>
<name>A0A2S6N9G0_RHOGL</name>
<keyword evidence="2 8" id="KW-1277">Toxin-antitoxin system</keyword>
<dbReference type="AlphaFoldDB" id="A0A2S6N9G0"/>
<dbReference type="RefSeq" id="WP_104520154.1">
    <property type="nucleotide sequence ID" value="NZ_NHRY01000194.1"/>
</dbReference>
<comment type="similarity">
    <text evidence="7 8">Belongs to the PINc/VapC protein family.</text>
</comment>
<evidence type="ECO:0000256" key="5">
    <source>
        <dbReference type="ARBA" id="ARBA00022801"/>
    </source>
</evidence>
<feature type="domain" description="PIN" evidence="9">
    <location>
        <begin position="1"/>
        <end position="120"/>
    </location>
</feature>
<dbReference type="GO" id="GO:0000287">
    <property type="term" value="F:magnesium ion binding"/>
    <property type="evidence" value="ECO:0007669"/>
    <property type="project" value="UniProtKB-UniRule"/>
</dbReference>
<evidence type="ECO:0000256" key="3">
    <source>
        <dbReference type="ARBA" id="ARBA00022722"/>
    </source>
</evidence>
<evidence type="ECO:0000259" key="9">
    <source>
        <dbReference type="Pfam" id="PF01850"/>
    </source>
</evidence>
<accession>A0A2S6N9G0</accession>